<dbReference type="HOGENOM" id="CLU_219639_0_0_10"/>
<accession>F0R840</accession>
<protein>
    <submittedName>
        <fullName evidence="1">Uncharacterized protein</fullName>
    </submittedName>
</protein>
<dbReference type="AlphaFoldDB" id="F0R840"/>
<dbReference type="eggNOG" id="ENOG5030WP9">
    <property type="taxonomic scope" value="Bacteria"/>
</dbReference>
<proteinExistence type="predicted"/>
<dbReference type="EMBL" id="CP002530">
    <property type="protein sequence ID" value="ADY37003.1"/>
    <property type="molecule type" value="Genomic_DNA"/>
</dbReference>
<name>F0R840_PHOSB</name>
<reference evidence="1 2" key="1">
    <citation type="journal article" date="2011" name="Stand. Genomic Sci.">
        <title>Complete genome sequence of Bacteroides salanitronis type strain (BL78).</title>
        <authorList>
            <person name="Gronow S."/>
            <person name="Held B."/>
            <person name="Lucas S."/>
            <person name="Lapidus A."/>
            <person name="Del Rio T.G."/>
            <person name="Nolan M."/>
            <person name="Tice H."/>
            <person name="Deshpande S."/>
            <person name="Cheng J.F."/>
            <person name="Pitluck S."/>
            <person name="Liolios K."/>
            <person name="Pagani I."/>
            <person name="Ivanova N."/>
            <person name="Mavromatis K."/>
            <person name="Pati A."/>
            <person name="Tapia R."/>
            <person name="Han C."/>
            <person name="Goodwin L."/>
            <person name="Chen A."/>
            <person name="Palaniappan K."/>
            <person name="Land M."/>
            <person name="Hauser L."/>
            <person name="Chang Y.J."/>
            <person name="Jeffries C.D."/>
            <person name="Brambilla E.M."/>
            <person name="Rohde M."/>
            <person name="Goker M."/>
            <person name="Detter J.C."/>
            <person name="Woyke T."/>
            <person name="Bristow J."/>
            <person name="Markowitz V."/>
            <person name="Hugenholtz P."/>
            <person name="Kyrpides N.C."/>
            <person name="Klenk H.P."/>
            <person name="Eisen J.A."/>
        </authorList>
    </citation>
    <scope>NUCLEOTIDE SEQUENCE [LARGE SCALE GENOMIC DNA]</scope>
    <source>
        <strain evidence="1 2">DSM 18170</strain>
    </source>
</reference>
<evidence type="ECO:0000313" key="2">
    <source>
        <dbReference type="Proteomes" id="UP000007486"/>
    </source>
</evidence>
<keyword evidence="2" id="KW-1185">Reference proteome</keyword>
<dbReference type="Proteomes" id="UP000007486">
    <property type="component" value="Chromosome"/>
</dbReference>
<dbReference type="KEGG" id="bsa:Bacsa_2463"/>
<gene>
    <name evidence="1" type="ordered locus">Bacsa_2463</name>
</gene>
<evidence type="ECO:0000313" key="1">
    <source>
        <dbReference type="EMBL" id="ADY37003.1"/>
    </source>
</evidence>
<organism evidence="1 2">
    <name type="scientific">Phocaeicola salanitronis (strain DSM 18170 / JCM 13657 / CCUG 60908 / BL78)</name>
    <name type="common">Bacteroides salanitronis</name>
    <dbReference type="NCBI Taxonomy" id="667015"/>
    <lineage>
        <taxon>Bacteria</taxon>
        <taxon>Pseudomonadati</taxon>
        <taxon>Bacteroidota</taxon>
        <taxon>Bacteroidia</taxon>
        <taxon>Bacteroidales</taxon>
        <taxon>Bacteroidaceae</taxon>
        <taxon>Phocaeicola</taxon>
    </lineage>
</organism>
<sequence>MAKIEKIGNMQIADNKEDKFFCFPMISMPCTGSGYEKKS</sequence>